<keyword evidence="2" id="KW-0238">DNA-binding</keyword>
<dbReference type="Gene3D" id="1.10.10.60">
    <property type="entry name" value="Homeodomain-like"/>
    <property type="match status" value="1"/>
</dbReference>
<dbReference type="InterPro" id="IPR018060">
    <property type="entry name" value="HTH_AraC"/>
</dbReference>
<dbReference type="GO" id="GO:0043565">
    <property type="term" value="F:sequence-specific DNA binding"/>
    <property type="evidence" value="ECO:0007669"/>
    <property type="project" value="InterPro"/>
</dbReference>
<dbReference type="SMART" id="SM00342">
    <property type="entry name" value="HTH_ARAC"/>
    <property type="match status" value="1"/>
</dbReference>
<protein>
    <submittedName>
        <fullName evidence="5">AraC family transcriptional regulator</fullName>
    </submittedName>
</protein>
<sequence>MLFEPFFKCVYLSKYCIIIIELMERRAKLPVGVSYSHACEVVHVDDKNYYNFKPKVSANRIMSSFFTSLEDEVQPRGLGLKYAAVGQEHYCVQGKKYSVSRDKYLLVNNSVSSLDVAIKNTSTWSVCIDMDEALVNDMLLQLLQPNELDNYEEVSRYLLTPELFLREVAVSDSLRCFLDNIITSSASHSIERPAMELIYELIDYIVQGNVGVIKSYYKVKTAKLSTRKEVFRRLLIGKEVLDDSVFCQAGIKEVAESCCMSEFRFYRLFKQCFGDSPYNYLFKKRIEKSIELKKQGLSWVEIASLLNFTDLAAFSKGFKKTKGVAPTKAMINC</sequence>
<reference evidence="6" key="1">
    <citation type="submission" date="2017-05" db="EMBL/GenBank/DDBJ databases">
        <authorList>
            <person name="Ray J."/>
            <person name="Price M."/>
            <person name="Deutschbauer A."/>
        </authorList>
    </citation>
    <scope>NUCLEOTIDE SEQUENCE [LARGE SCALE GENOMIC DNA]</scope>
    <source>
        <strain evidence="6">DSM 19842</strain>
    </source>
</reference>
<dbReference type="InterPro" id="IPR009057">
    <property type="entry name" value="Homeodomain-like_sf"/>
</dbReference>
<dbReference type="GO" id="GO:0003700">
    <property type="term" value="F:DNA-binding transcription factor activity"/>
    <property type="evidence" value="ECO:0007669"/>
    <property type="project" value="InterPro"/>
</dbReference>
<dbReference type="PANTHER" id="PTHR43280">
    <property type="entry name" value="ARAC-FAMILY TRANSCRIPTIONAL REGULATOR"/>
    <property type="match status" value="1"/>
</dbReference>
<dbReference type="OrthoDB" id="642439at2"/>
<dbReference type="Proteomes" id="UP000266292">
    <property type="component" value="Chromosome"/>
</dbReference>
<evidence type="ECO:0000256" key="3">
    <source>
        <dbReference type="ARBA" id="ARBA00023163"/>
    </source>
</evidence>
<dbReference type="PANTHER" id="PTHR43280:SF2">
    <property type="entry name" value="HTH-TYPE TRANSCRIPTIONAL REGULATOR EXSA"/>
    <property type="match status" value="1"/>
</dbReference>
<dbReference type="Pfam" id="PF12833">
    <property type="entry name" value="HTH_18"/>
    <property type="match status" value="1"/>
</dbReference>
<dbReference type="EMBL" id="CP021235">
    <property type="protein sequence ID" value="ARS36024.1"/>
    <property type="molecule type" value="Genomic_DNA"/>
</dbReference>
<dbReference type="STRING" id="709015.GCA_000472485_02345"/>
<dbReference type="KEGG" id="pact:CA264_11590"/>
<keyword evidence="6" id="KW-1185">Reference proteome</keyword>
<gene>
    <name evidence="5" type="ORF">CA264_11590</name>
</gene>
<evidence type="ECO:0000256" key="2">
    <source>
        <dbReference type="ARBA" id="ARBA00023125"/>
    </source>
</evidence>
<feature type="domain" description="HTH araC/xylS-type" evidence="4">
    <location>
        <begin position="251"/>
        <end position="332"/>
    </location>
</feature>
<keyword evidence="1" id="KW-0805">Transcription regulation</keyword>
<proteinExistence type="predicted"/>
<organism evidence="5 6">
    <name type="scientific">Pontibacter actiniarum</name>
    <dbReference type="NCBI Taxonomy" id="323450"/>
    <lineage>
        <taxon>Bacteria</taxon>
        <taxon>Pseudomonadati</taxon>
        <taxon>Bacteroidota</taxon>
        <taxon>Cytophagia</taxon>
        <taxon>Cytophagales</taxon>
        <taxon>Hymenobacteraceae</taxon>
        <taxon>Pontibacter</taxon>
    </lineage>
</organism>
<dbReference type="AlphaFoldDB" id="A0A1X9YT78"/>
<name>A0A1X9YT78_9BACT</name>
<dbReference type="PROSITE" id="PS01124">
    <property type="entry name" value="HTH_ARAC_FAMILY_2"/>
    <property type="match status" value="1"/>
</dbReference>
<evidence type="ECO:0000313" key="6">
    <source>
        <dbReference type="Proteomes" id="UP000266292"/>
    </source>
</evidence>
<accession>A0A1X9YT78</accession>
<keyword evidence="3" id="KW-0804">Transcription</keyword>
<dbReference type="SUPFAM" id="SSF46689">
    <property type="entry name" value="Homeodomain-like"/>
    <property type="match status" value="1"/>
</dbReference>
<evidence type="ECO:0000259" key="4">
    <source>
        <dbReference type="PROSITE" id="PS01124"/>
    </source>
</evidence>
<evidence type="ECO:0000256" key="1">
    <source>
        <dbReference type="ARBA" id="ARBA00023015"/>
    </source>
</evidence>
<evidence type="ECO:0000313" key="5">
    <source>
        <dbReference type="EMBL" id="ARS36024.1"/>
    </source>
</evidence>